<dbReference type="EC" id="2.7.1.11" evidence="15"/>
<dbReference type="GO" id="GO:0046872">
    <property type="term" value="F:metal ion binding"/>
    <property type="evidence" value="ECO:0007669"/>
    <property type="project" value="UniProtKB-KW"/>
</dbReference>
<dbReference type="Proteomes" id="UP000184423">
    <property type="component" value="Unassembled WGS sequence"/>
</dbReference>
<dbReference type="GO" id="GO:0005945">
    <property type="term" value="C:6-phosphofructokinase complex"/>
    <property type="evidence" value="ECO:0007669"/>
    <property type="project" value="TreeGrafter"/>
</dbReference>
<dbReference type="GO" id="GO:0006002">
    <property type="term" value="P:fructose 6-phosphate metabolic process"/>
    <property type="evidence" value="ECO:0007669"/>
    <property type="project" value="UniProtKB-UniRule"/>
</dbReference>
<evidence type="ECO:0000256" key="1">
    <source>
        <dbReference type="ARBA" id="ARBA00001946"/>
    </source>
</evidence>
<feature type="binding site" evidence="15">
    <location>
        <begin position="102"/>
        <end position="105"/>
    </location>
    <ligand>
        <name>ATP</name>
        <dbReference type="ChEBI" id="CHEBI:30616"/>
    </ligand>
</feature>
<dbReference type="GO" id="GO:0005524">
    <property type="term" value="F:ATP binding"/>
    <property type="evidence" value="ECO:0007669"/>
    <property type="project" value="UniProtKB-UniRule"/>
</dbReference>
<dbReference type="FunFam" id="3.40.50.450:FF:000001">
    <property type="entry name" value="ATP-dependent 6-phosphofructokinase"/>
    <property type="match status" value="1"/>
</dbReference>
<dbReference type="PRINTS" id="PR00476">
    <property type="entry name" value="PHFRCTKINASE"/>
</dbReference>
<feature type="active site" description="Proton acceptor" evidence="15">
    <location>
        <position position="128"/>
    </location>
</feature>
<dbReference type="PROSITE" id="PS00433">
    <property type="entry name" value="PHOSPHOFRUCTOKINASE"/>
    <property type="match status" value="1"/>
</dbReference>
<feature type="binding site" description="in other chain" evidence="15">
    <location>
        <position position="223"/>
    </location>
    <ligand>
        <name>substrate</name>
        <note>ligand shared between dimeric partners</note>
    </ligand>
</feature>
<keyword evidence="10 15" id="KW-0418">Kinase</keyword>
<evidence type="ECO:0000256" key="2">
    <source>
        <dbReference type="ARBA" id="ARBA00002659"/>
    </source>
</evidence>
<dbReference type="InterPro" id="IPR035966">
    <property type="entry name" value="PKF_sf"/>
</dbReference>
<feature type="binding site" description="in other chain" evidence="15">
    <location>
        <position position="155"/>
    </location>
    <ligand>
        <name>ADP</name>
        <dbReference type="ChEBI" id="CHEBI:456216"/>
        <note>allosteric activator; ligand shared between dimeric partners</note>
    </ligand>
</feature>
<comment type="activity regulation">
    <text evidence="15">Allosterically activated by ADP and other diphosphonucleosides, and allosterically inhibited by phosphoenolpyruvate.</text>
</comment>
<comment type="catalytic activity">
    <reaction evidence="14 15">
        <text>beta-D-fructose 6-phosphate + ATP = beta-D-fructose 1,6-bisphosphate + ADP + H(+)</text>
        <dbReference type="Rhea" id="RHEA:16109"/>
        <dbReference type="ChEBI" id="CHEBI:15378"/>
        <dbReference type="ChEBI" id="CHEBI:30616"/>
        <dbReference type="ChEBI" id="CHEBI:32966"/>
        <dbReference type="ChEBI" id="CHEBI:57634"/>
        <dbReference type="ChEBI" id="CHEBI:456216"/>
        <dbReference type="EC" id="2.7.1.11"/>
    </reaction>
</comment>
<dbReference type="GO" id="GO:0048029">
    <property type="term" value="F:monosaccharide binding"/>
    <property type="evidence" value="ECO:0007669"/>
    <property type="project" value="TreeGrafter"/>
</dbReference>
<dbReference type="InterPro" id="IPR000023">
    <property type="entry name" value="Phosphofructokinase_dom"/>
</dbReference>
<gene>
    <name evidence="15" type="primary">pfkA</name>
    <name evidence="17" type="ORF">SAMN02746091_02392</name>
</gene>
<feature type="binding site" description="in other chain" evidence="15">
    <location>
        <begin position="126"/>
        <end position="128"/>
    </location>
    <ligand>
        <name>substrate</name>
        <note>ligand shared between dimeric partners</note>
    </ligand>
</feature>
<evidence type="ECO:0000256" key="15">
    <source>
        <dbReference type="HAMAP-Rule" id="MF_00339"/>
    </source>
</evidence>
<feature type="binding site" description="in other chain" evidence="15">
    <location>
        <position position="212"/>
    </location>
    <ligand>
        <name>ADP</name>
        <dbReference type="ChEBI" id="CHEBI:456216"/>
        <note>allosteric activator; ligand shared between dimeric partners</note>
    </ligand>
</feature>
<feature type="binding site" description="in other chain" evidence="15">
    <location>
        <begin position="186"/>
        <end position="188"/>
    </location>
    <ligand>
        <name>ADP</name>
        <dbReference type="ChEBI" id="CHEBI:456216"/>
        <note>allosteric activator; ligand shared between dimeric partners</note>
    </ligand>
</feature>
<feature type="binding site" evidence="15">
    <location>
        <begin position="72"/>
        <end position="73"/>
    </location>
    <ligand>
        <name>ATP</name>
        <dbReference type="ChEBI" id="CHEBI:30616"/>
    </ligand>
</feature>
<evidence type="ECO:0000256" key="14">
    <source>
        <dbReference type="ARBA" id="ARBA00048070"/>
    </source>
</evidence>
<dbReference type="GO" id="GO:0070095">
    <property type="term" value="F:fructose-6-phosphate binding"/>
    <property type="evidence" value="ECO:0007669"/>
    <property type="project" value="TreeGrafter"/>
</dbReference>
<keyword evidence="7 15" id="KW-0808">Transferase</keyword>
<keyword evidence="13 15" id="KW-0324">Glycolysis</keyword>
<feature type="binding site" evidence="15">
    <location>
        <position position="244"/>
    </location>
    <ligand>
        <name>substrate</name>
        <note>ligand shared between dimeric partners</note>
    </ligand>
</feature>
<evidence type="ECO:0000313" key="17">
    <source>
        <dbReference type="EMBL" id="SHF38214.1"/>
    </source>
</evidence>
<comment type="pathway">
    <text evidence="4 15">Carbohydrate degradation; glycolysis; D-glyceraldehyde 3-phosphate and glycerone phosphate from D-glucose: step 3/4.</text>
</comment>
<feature type="binding site" description="in other chain" evidence="15">
    <location>
        <begin position="214"/>
        <end position="216"/>
    </location>
    <ligand>
        <name>ADP</name>
        <dbReference type="ChEBI" id="CHEBI:456216"/>
        <note>allosteric activator; ligand shared between dimeric partners</note>
    </ligand>
</feature>
<feature type="binding site" evidence="15">
    <location>
        <position position="163"/>
    </location>
    <ligand>
        <name>substrate</name>
        <note>ligand shared between dimeric partners</note>
    </ligand>
</feature>
<dbReference type="RefSeq" id="WP_073249940.1">
    <property type="nucleotide sequence ID" value="NZ_FQVG01000064.1"/>
</dbReference>
<evidence type="ECO:0000259" key="16">
    <source>
        <dbReference type="Pfam" id="PF00365"/>
    </source>
</evidence>
<dbReference type="InterPro" id="IPR012828">
    <property type="entry name" value="PFKA_ATP_prok"/>
</dbReference>
<evidence type="ECO:0000256" key="4">
    <source>
        <dbReference type="ARBA" id="ARBA00004679"/>
    </source>
</evidence>
<keyword evidence="12 15" id="KW-0460">Magnesium</keyword>
<dbReference type="FunFam" id="3.40.50.460:FF:000002">
    <property type="entry name" value="ATP-dependent 6-phosphofructokinase"/>
    <property type="match status" value="1"/>
</dbReference>
<keyword evidence="9 15" id="KW-0547">Nucleotide-binding</keyword>
<name>A0A1M5B6R5_9CLOT</name>
<organism evidence="17 18">
    <name type="scientific">Caloramator proteoclasticus DSM 10124</name>
    <dbReference type="NCBI Taxonomy" id="1121262"/>
    <lineage>
        <taxon>Bacteria</taxon>
        <taxon>Bacillati</taxon>
        <taxon>Bacillota</taxon>
        <taxon>Clostridia</taxon>
        <taxon>Eubacteriales</taxon>
        <taxon>Clostridiaceae</taxon>
        <taxon>Caloramator</taxon>
    </lineage>
</organism>
<keyword evidence="5 15" id="KW-0963">Cytoplasm</keyword>
<dbReference type="InterPro" id="IPR012003">
    <property type="entry name" value="ATP_PFK_prok-type"/>
</dbReference>
<feature type="binding site" evidence="15">
    <location>
        <begin position="21"/>
        <end position="25"/>
    </location>
    <ligand>
        <name>ADP</name>
        <dbReference type="ChEBI" id="CHEBI:456216"/>
        <note>allosteric activator; ligand shared between dimeric partners</note>
    </ligand>
</feature>
<feature type="binding site" description="in other chain" evidence="15">
    <location>
        <begin position="250"/>
        <end position="253"/>
    </location>
    <ligand>
        <name>substrate</name>
        <note>ligand shared between dimeric partners</note>
    </ligand>
</feature>
<dbReference type="SUPFAM" id="SSF53784">
    <property type="entry name" value="Phosphofructokinase"/>
    <property type="match status" value="1"/>
</dbReference>
<dbReference type="GO" id="GO:0003872">
    <property type="term" value="F:6-phosphofructokinase activity"/>
    <property type="evidence" value="ECO:0007669"/>
    <property type="project" value="UniProtKB-UniRule"/>
</dbReference>
<comment type="subcellular location">
    <subcellularLocation>
        <location evidence="3 15">Cytoplasm</location>
    </subcellularLocation>
</comment>
<evidence type="ECO:0000256" key="5">
    <source>
        <dbReference type="ARBA" id="ARBA00022490"/>
    </source>
</evidence>
<evidence type="ECO:0000256" key="9">
    <source>
        <dbReference type="ARBA" id="ARBA00022741"/>
    </source>
</evidence>
<comment type="caution">
    <text evidence="15">Lacks conserved residue(s) required for the propagation of feature annotation.</text>
</comment>
<evidence type="ECO:0000256" key="11">
    <source>
        <dbReference type="ARBA" id="ARBA00022840"/>
    </source>
</evidence>
<dbReference type="EMBL" id="FQVG01000064">
    <property type="protein sequence ID" value="SHF38214.1"/>
    <property type="molecule type" value="Genomic_DNA"/>
</dbReference>
<dbReference type="Pfam" id="PF00365">
    <property type="entry name" value="PFK"/>
    <property type="match status" value="1"/>
</dbReference>
<evidence type="ECO:0000256" key="10">
    <source>
        <dbReference type="ARBA" id="ARBA00022777"/>
    </source>
</evidence>
<keyword evidence="11 15" id="KW-0067">ATP-binding</keyword>
<dbReference type="PANTHER" id="PTHR13697:SF4">
    <property type="entry name" value="ATP-DEPENDENT 6-PHOSPHOFRUCTOKINASE"/>
    <property type="match status" value="1"/>
</dbReference>
<dbReference type="InterPro" id="IPR015912">
    <property type="entry name" value="Phosphofructokinase_CS"/>
</dbReference>
<proteinExistence type="inferred from homology"/>
<keyword evidence="6 15" id="KW-0021">Allosteric enzyme</keyword>
<feature type="domain" description="Phosphofructokinase" evidence="16">
    <location>
        <begin position="4"/>
        <end position="276"/>
    </location>
</feature>
<evidence type="ECO:0000256" key="6">
    <source>
        <dbReference type="ARBA" id="ARBA00022533"/>
    </source>
</evidence>
<protein>
    <recommendedName>
        <fullName evidence="15">ATP-dependent 6-phosphofructokinase</fullName>
        <shortName evidence="15">ATP-PFK</shortName>
        <shortName evidence="15">Phosphofructokinase</shortName>
        <ecNumber evidence="15">2.7.1.11</ecNumber>
    </recommendedName>
    <alternativeName>
        <fullName evidence="15">Phosphohexokinase</fullName>
    </alternativeName>
</protein>
<dbReference type="GO" id="GO:0030388">
    <property type="term" value="P:fructose 1,6-bisphosphate metabolic process"/>
    <property type="evidence" value="ECO:0007669"/>
    <property type="project" value="TreeGrafter"/>
</dbReference>
<evidence type="ECO:0000256" key="7">
    <source>
        <dbReference type="ARBA" id="ARBA00022679"/>
    </source>
</evidence>
<sequence length="322" mass="34756">MRTIGVLTSGGDAPGMNAAIRAVVRTGIANGLRVMGIQRGYSGLMNGEIFEMTRSSVSDIIQRGGTILKSARSAEFRTPEGRKKAYNVLKVFGIEGLVVIGGDGSFTGAKLLSDEWDIKTVGIPGTIDNDLAYTDYTIGFDTAVNTVLDAINKLRDTSTSHERVSVVEVMGRHCGDIALYAGLAGGAESIIIPEEDYNFDELCKTIIEGKVKGKLHNLILLAEGIGGAEELAKKIEEVTGIESRATVLGHIQRGGSPTAFDRILASRLGARAVELLLEGKSKRVVGIRDNKIVDFDITEALEMEKRRDDHKKLYELSKILGY</sequence>
<comment type="subunit">
    <text evidence="15">Homotetramer.</text>
</comment>
<evidence type="ECO:0000256" key="13">
    <source>
        <dbReference type="ARBA" id="ARBA00023152"/>
    </source>
</evidence>
<dbReference type="AlphaFoldDB" id="A0A1M5B6R5"/>
<feature type="binding site" evidence="15">
    <location>
        <position position="103"/>
    </location>
    <ligand>
        <name>Mg(2+)</name>
        <dbReference type="ChEBI" id="CHEBI:18420"/>
        <note>catalytic</note>
    </ligand>
</feature>
<dbReference type="GO" id="GO:0042802">
    <property type="term" value="F:identical protein binding"/>
    <property type="evidence" value="ECO:0007669"/>
    <property type="project" value="TreeGrafter"/>
</dbReference>
<keyword evidence="18" id="KW-1185">Reference proteome</keyword>
<keyword evidence="8 15" id="KW-0479">Metal-binding</keyword>
<evidence type="ECO:0000256" key="3">
    <source>
        <dbReference type="ARBA" id="ARBA00004496"/>
    </source>
</evidence>
<dbReference type="GO" id="GO:0016208">
    <property type="term" value="F:AMP binding"/>
    <property type="evidence" value="ECO:0007669"/>
    <property type="project" value="TreeGrafter"/>
</dbReference>
<comment type="cofactor">
    <cofactor evidence="1 15">
        <name>Mg(2+)</name>
        <dbReference type="ChEBI" id="CHEBI:18420"/>
    </cofactor>
</comment>
<dbReference type="UniPathway" id="UPA00109">
    <property type="reaction ID" value="UER00182"/>
</dbReference>
<evidence type="ECO:0000256" key="12">
    <source>
        <dbReference type="ARBA" id="ARBA00022842"/>
    </source>
</evidence>
<dbReference type="GO" id="GO:0061621">
    <property type="term" value="P:canonical glycolysis"/>
    <property type="evidence" value="ECO:0007669"/>
    <property type="project" value="TreeGrafter"/>
</dbReference>
<dbReference type="InterPro" id="IPR022953">
    <property type="entry name" value="ATP_PFK"/>
</dbReference>
<evidence type="ECO:0000256" key="8">
    <source>
        <dbReference type="ARBA" id="ARBA00022723"/>
    </source>
</evidence>
<accession>A0A1M5B6R5</accession>
<dbReference type="PANTHER" id="PTHR13697">
    <property type="entry name" value="PHOSPHOFRUCTOKINASE"/>
    <property type="match status" value="1"/>
</dbReference>
<dbReference type="NCBIfam" id="NF002872">
    <property type="entry name" value="PRK03202.1"/>
    <property type="match status" value="1"/>
</dbReference>
<evidence type="ECO:0000313" key="18">
    <source>
        <dbReference type="Proteomes" id="UP000184423"/>
    </source>
</evidence>
<feature type="binding site" description="in other chain" evidence="15">
    <location>
        <begin position="170"/>
        <end position="172"/>
    </location>
    <ligand>
        <name>substrate</name>
        <note>ligand shared between dimeric partners</note>
    </ligand>
</feature>
<reference evidence="18" key="1">
    <citation type="submission" date="2016-11" db="EMBL/GenBank/DDBJ databases">
        <authorList>
            <person name="Varghese N."/>
            <person name="Submissions S."/>
        </authorList>
    </citation>
    <scope>NUCLEOTIDE SEQUENCE [LARGE SCALE GENOMIC DNA]</scope>
    <source>
        <strain evidence="18">DSM 10124</strain>
    </source>
</reference>
<dbReference type="HAMAP" id="MF_00339">
    <property type="entry name" value="Phosphofructokinase_I_B1"/>
    <property type="match status" value="1"/>
</dbReference>
<feature type="binding site" evidence="15">
    <location>
        <position position="11"/>
    </location>
    <ligand>
        <name>ATP</name>
        <dbReference type="ChEBI" id="CHEBI:30616"/>
    </ligand>
</feature>
<comment type="similarity">
    <text evidence="15">Belongs to the phosphofructokinase type A (PFKA) family. ATP-dependent PFK group I subfamily. Prokaryotic clade 'B1' sub-subfamily.</text>
</comment>
<dbReference type="PIRSF" id="PIRSF000532">
    <property type="entry name" value="ATP_PFK_prok"/>
    <property type="match status" value="1"/>
</dbReference>
<dbReference type="Gene3D" id="3.40.50.450">
    <property type="match status" value="1"/>
</dbReference>
<comment type="function">
    <text evidence="2 15">Catalyzes the phosphorylation of D-fructose 6-phosphate to fructose 1,6-bisphosphate by ATP, the first committing step of glycolysis.</text>
</comment>
<dbReference type="NCBIfam" id="TIGR02482">
    <property type="entry name" value="PFKA_ATP"/>
    <property type="match status" value="1"/>
</dbReference>
<dbReference type="Gene3D" id="3.40.50.460">
    <property type="entry name" value="Phosphofructokinase domain"/>
    <property type="match status" value="1"/>
</dbReference>